<feature type="transmembrane region" description="Helical" evidence="5">
    <location>
        <begin position="12"/>
        <end position="35"/>
    </location>
</feature>
<organism evidence="6 7">
    <name type="scientific">Paracoccus rhizosphaerae</name>
    <dbReference type="NCBI Taxonomy" id="1133347"/>
    <lineage>
        <taxon>Bacteria</taxon>
        <taxon>Pseudomonadati</taxon>
        <taxon>Pseudomonadota</taxon>
        <taxon>Alphaproteobacteria</taxon>
        <taxon>Rhodobacterales</taxon>
        <taxon>Paracoccaceae</taxon>
        <taxon>Paracoccus</taxon>
    </lineage>
</organism>
<sequence>MGYKGHMQARSKLTIGLSVLLVIAISILTLTPMPSPQLGSISNSDKVYHALGFAALVLPTAVLRPRWLIVVVPIYAAFGGIIEIIQPFVGRDRSAADWIADLAGIGVGCVVGRAGAAVVSMILHLRPRQAQ</sequence>
<feature type="transmembrane region" description="Helical" evidence="5">
    <location>
        <begin position="70"/>
        <end position="90"/>
    </location>
</feature>
<keyword evidence="7" id="KW-1185">Reference proteome</keyword>
<evidence type="ECO:0000313" key="6">
    <source>
        <dbReference type="EMBL" id="MFC0200334.1"/>
    </source>
</evidence>
<comment type="caution">
    <text evidence="6">The sequence shown here is derived from an EMBL/GenBank/DDBJ whole genome shotgun (WGS) entry which is preliminary data.</text>
</comment>
<evidence type="ECO:0000256" key="1">
    <source>
        <dbReference type="ARBA" id="ARBA00004141"/>
    </source>
</evidence>
<gene>
    <name evidence="6" type="ORF">ACFFIZ_08360</name>
</gene>
<keyword evidence="3 5" id="KW-1133">Transmembrane helix</keyword>
<dbReference type="InterPro" id="IPR035952">
    <property type="entry name" value="Rhomboid-like_sf"/>
</dbReference>
<evidence type="ECO:0000256" key="4">
    <source>
        <dbReference type="ARBA" id="ARBA00023136"/>
    </source>
</evidence>
<name>A0ABV6CHV7_9RHOB</name>
<dbReference type="SUPFAM" id="SSF144091">
    <property type="entry name" value="Rhomboid-like"/>
    <property type="match status" value="1"/>
</dbReference>
<feature type="transmembrane region" description="Helical" evidence="5">
    <location>
        <begin position="47"/>
        <end position="63"/>
    </location>
</feature>
<reference evidence="6 7" key="1">
    <citation type="submission" date="2024-09" db="EMBL/GenBank/DDBJ databases">
        <authorList>
            <person name="Sun Q."/>
            <person name="Mori K."/>
        </authorList>
    </citation>
    <scope>NUCLEOTIDE SEQUENCE [LARGE SCALE GENOMIC DNA]</scope>
    <source>
        <strain evidence="6 7">CCM 7904</strain>
    </source>
</reference>
<evidence type="ECO:0000256" key="5">
    <source>
        <dbReference type="SAM" id="Phobius"/>
    </source>
</evidence>
<comment type="subcellular location">
    <subcellularLocation>
        <location evidence="1">Membrane</location>
        <topology evidence="1">Multi-pass membrane protein</topology>
    </subcellularLocation>
</comment>
<protein>
    <submittedName>
        <fullName evidence="6">Teicoplanin resistance protein VanZ</fullName>
    </submittedName>
</protein>
<dbReference type="EMBL" id="JBHLWQ010000072">
    <property type="protein sequence ID" value="MFC0200334.1"/>
    <property type="molecule type" value="Genomic_DNA"/>
</dbReference>
<dbReference type="Proteomes" id="UP001589795">
    <property type="component" value="Unassembled WGS sequence"/>
</dbReference>
<dbReference type="RefSeq" id="WP_265508669.1">
    <property type="nucleotide sequence ID" value="NZ_JAOTBE010000098.1"/>
</dbReference>
<evidence type="ECO:0000313" key="7">
    <source>
        <dbReference type="Proteomes" id="UP001589795"/>
    </source>
</evidence>
<evidence type="ECO:0000256" key="2">
    <source>
        <dbReference type="ARBA" id="ARBA00022692"/>
    </source>
</evidence>
<feature type="transmembrane region" description="Helical" evidence="5">
    <location>
        <begin position="102"/>
        <end position="125"/>
    </location>
</feature>
<keyword evidence="4 5" id="KW-0472">Membrane</keyword>
<accession>A0ABV6CHV7</accession>
<proteinExistence type="predicted"/>
<keyword evidence="2 5" id="KW-0812">Transmembrane</keyword>
<evidence type="ECO:0000256" key="3">
    <source>
        <dbReference type="ARBA" id="ARBA00022989"/>
    </source>
</evidence>